<dbReference type="InterPro" id="IPR023299">
    <property type="entry name" value="ATPase_P-typ_cyto_dom_N"/>
</dbReference>
<sequence>MRILRFLQRYPLVTATLAVGLAVAVLLLAGQEPVARWMGSVYSLAVAAKVSVGMVRDVLHGHWGIDILAVTAIVATVAVGEYGASLIICLMLTGGGALEDFAERRATRELSALLDRVPGTAHLCRPDGSLAEVPVGDVAVGDEVLLRPSEVLAVDGILLSEAADFDESSLTGEPLPVAHWAGDPVVSGVLNGNVAVRIRATAAAADSQYARIVALVREAAASRAPVVRLADRYAVPFTLFAYLLGGLGWWISGDPARFAEVLVVATPCPLLIAAPVAFMGGMSRAAKRGIIVKNGGTLERLARVRTAAFDKTGTLTHGTPQLIEVRVAPGIADRFDADALLRLAASAEQYSSHVVAASVMRAAAARGLGLVPASVASEEATNGVHAVFDPATVLVGLPAGTASGPPGADPPSTRLDVRVGKRRWIGQHCRGMAEYPLGEGEMAVYLAVSGEFAGVLVMSDVLREDAAPTLARLDRLGVTRRLMLTGDAAGTANHIARRVGLTEVRADLLPQDKVREIAHAAGPVMMVGDGVNDAPVLAAADVGVAMGAKGATAASESADVVIMTDDISKAALAVEIGQRTVRVALESI</sequence>
<keyword evidence="5 6" id="KW-0472">Membrane</keyword>
<feature type="transmembrane region" description="Helical" evidence="6">
    <location>
        <begin position="258"/>
        <end position="278"/>
    </location>
</feature>
<dbReference type="SUPFAM" id="SSF81653">
    <property type="entry name" value="Calcium ATPase, transduction domain A"/>
    <property type="match status" value="1"/>
</dbReference>
<dbReference type="SUPFAM" id="SSF56784">
    <property type="entry name" value="HAD-like"/>
    <property type="match status" value="1"/>
</dbReference>
<dbReference type="InterPro" id="IPR036412">
    <property type="entry name" value="HAD-like_sf"/>
</dbReference>
<dbReference type="Proteomes" id="UP001500752">
    <property type="component" value="Unassembled WGS sequence"/>
</dbReference>
<dbReference type="NCBIfam" id="TIGR01525">
    <property type="entry name" value="ATPase-IB_hvy"/>
    <property type="match status" value="1"/>
</dbReference>
<dbReference type="EMBL" id="BAABEO010000034">
    <property type="protein sequence ID" value="GAA3702966.1"/>
    <property type="molecule type" value="Genomic_DNA"/>
</dbReference>
<dbReference type="InterPro" id="IPR027256">
    <property type="entry name" value="P-typ_ATPase_IB"/>
</dbReference>
<evidence type="ECO:0000256" key="6">
    <source>
        <dbReference type="RuleBase" id="RU362081"/>
    </source>
</evidence>
<dbReference type="InterPro" id="IPR023214">
    <property type="entry name" value="HAD_sf"/>
</dbReference>
<evidence type="ECO:0000256" key="1">
    <source>
        <dbReference type="ARBA" id="ARBA00004651"/>
    </source>
</evidence>
<evidence type="ECO:0000256" key="5">
    <source>
        <dbReference type="ARBA" id="ARBA00023136"/>
    </source>
</evidence>
<keyword evidence="9" id="KW-1185">Reference proteome</keyword>
<keyword evidence="4 6" id="KW-1133">Transmembrane helix</keyword>
<accession>A0ABP7DDD5</accession>
<reference evidence="9" key="1">
    <citation type="journal article" date="2019" name="Int. J. Syst. Evol. Microbiol.">
        <title>The Global Catalogue of Microorganisms (GCM) 10K type strain sequencing project: providing services to taxonomists for standard genome sequencing and annotation.</title>
        <authorList>
            <consortium name="The Broad Institute Genomics Platform"/>
            <consortium name="The Broad Institute Genome Sequencing Center for Infectious Disease"/>
            <person name="Wu L."/>
            <person name="Ma J."/>
        </authorList>
    </citation>
    <scope>NUCLEOTIDE SEQUENCE [LARGE SCALE GENOMIC DNA]</scope>
    <source>
        <strain evidence="9">JCM 30742</strain>
    </source>
</reference>
<dbReference type="Pfam" id="PF00122">
    <property type="entry name" value="E1-E2_ATPase"/>
    <property type="match status" value="1"/>
</dbReference>
<evidence type="ECO:0000259" key="7">
    <source>
        <dbReference type="Pfam" id="PF00122"/>
    </source>
</evidence>
<feature type="domain" description="P-type ATPase A" evidence="7">
    <location>
        <begin position="118"/>
        <end position="216"/>
    </location>
</feature>
<dbReference type="InterPro" id="IPR023298">
    <property type="entry name" value="ATPase_P-typ_TM_dom_sf"/>
</dbReference>
<feature type="transmembrane region" description="Helical" evidence="6">
    <location>
        <begin position="67"/>
        <end position="98"/>
    </location>
</feature>
<dbReference type="Pfam" id="PF00702">
    <property type="entry name" value="Hydrolase"/>
    <property type="match status" value="1"/>
</dbReference>
<evidence type="ECO:0000256" key="2">
    <source>
        <dbReference type="ARBA" id="ARBA00006024"/>
    </source>
</evidence>
<dbReference type="InterPro" id="IPR018303">
    <property type="entry name" value="ATPase_P-typ_P_site"/>
</dbReference>
<keyword evidence="6" id="KW-0067">ATP-binding</keyword>
<proteinExistence type="inferred from homology"/>
<evidence type="ECO:0000256" key="4">
    <source>
        <dbReference type="ARBA" id="ARBA00022989"/>
    </source>
</evidence>
<dbReference type="NCBIfam" id="TIGR01494">
    <property type="entry name" value="ATPase_P-type"/>
    <property type="match status" value="2"/>
</dbReference>
<dbReference type="PROSITE" id="PS00154">
    <property type="entry name" value="ATPASE_E1_E2"/>
    <property type="match status" value="1"/>
</dbReference>
<gene>
    <name evidence="8" type="ORF">GCM10023081_44160</name>
</gene>
<dbReference type="Gene3D" id="3.40.1110.10">
    <property type="entry name" value="Calcium-transporting ATPase, cytoplasmic domain N"/>
    <property type="match status" value="1"/>
</dbReference>
<dbReference type="RefSeq" id="WP_345154355.1">
    <property type="nucleotide sequence ID" value="NZ_BAABEO010000034.1"/>
</dbReference>
<dbReference type="InterPro" id="IPR059000">
    <property type="entry name" value="ATPase_P-type_domA"/>
</dbReference>
<comment type="caution">
    <text evidence="8">The sequence shown here is derived from an EMBL/GenBank/DDBJ whole genome shotgun (WGS) entry which is preliminary data.</text>
</comment>
<comment type="similarity">
    <text evidence="2 6">Belongs to the cation transport ATPase (P-type) (TC 3.A.3) family. Type IB subfamily.</text>
</comment>
<dbReference type="InterPro" id="IPR008250">
    <property type="entry name" value="ATPase_P-typ_transduc_dom_A_sf"/>
</dbReference>
<dbReference type="PANTHER" id="PTHR48085:SF5">
    <property type="entry name" value="CADMIUM_ZINC-TRANSPORTING ATPASE HMA4-RELATED"/>
    <property type="match status" value="1"/>
</dbReference>
<evidence type="ECO:0000256" key="3">
    <source>
        <dbReference type="ARBA" id="ARBA00022692"/>
    </source>
</evidence>
<dbReference type="Gene3D" id="2.70.150.10">
    <property type="entry name" value="Calcium-transporting ATPase, cytoplasmic transduction domain A"/>
    <property type="match status" value="1"/>
</dbReference>
<dbReference type="PANTHER" id="PTHR48085">
    <property type="entry name" value="CADMIUM/ZINC-TRANSPORTING ATPASE HMA2-RELATED"/>
    <property type="match status" value="1"/>
</dbReference>
<dbReference type="Gene3D" id="3.40.50.1000">
    <property type="entry name" value="HAD superfamily/HAD-like"/>
    <property type="match status" value="1"/>
</dbReference>
<name>A0ABP7DDD5_9MICC</name>
<keyword evidence="6" id="KW-1003">Cell membrane</keyword>
<dbReference type="PRINTS" id="PR00119">
    <property type="entry name" value="CATATPASE"/>
</dbReference>
<evidence type="ECO:0000313" key="8">
    <source>
        <dbReference type="EMBL" id="GAA3702966.1"/>
    </source>
</evidence>
<keyword evidence="6" id="KW-0479">Metal-binding</keyword>
<keyword evidence="3 6" id="KW-0812">Transmembrane</keyword>
<dbReference type="InterPro" id="IPR051014">
    <property type="entry name" value="Cation_Transport_ATPase_IB"/>
</dbReference>
<feature type="transmembrane region" description="Helical" evidence="6">
    <location>
        <begin position="233"/>
        <end position="252"/>
    </location>
</feature>
<dbReference type="InterPro" id="IPR001757">
    <property type="entry name" value="P_typ_ATPase"/>
</dbReference>
<organism evidence="8 9">
    <name type="scientific">Arthrobacter ginkgonis</name>
    <dbReference type="NCBI Taxonomy" id="1630594"/>
    <lineage>
        <taxon>Bacteria</taxon>
        <taxon>Bacillati</taxon>
        <taxon>Actinomycetota</taxon>
        <taxon>Actinomycetes</taxon>
        <taxon>Micrococcales</taxon>
        <taxon>Micrococcaceae</taxon>
        <taxon>Arthrobacter</taxon>
    </lineage>
</organism>
<evidence type="ECO:0000313" key="9">
    <source>
        <dbReference type="Proteomes" id="UP001500752"/>
    </source>
</evidence>
<dbReference type="SUPFAM" id="SSF81665">
    <property type="entry name" value="Calcium ATPase, transmembrane domain M"/>
    <property type="match status" value="1"/>
</dbReference>
<feature type="transmembrane region" description="Helical" evidence="6">
    <location>
        <begin position="12"/>
        <end position="30"/>
    </location>
</feature>
<protein>
    <submittedName>
        <fullName evidence="8">Heavy metal translocating P-type ATPase</fullName>
    </submittedName>
</protein>
<comment type="subcellular location">
    <subcellularLocation>
        <location evidence="1">Cell membrane</location>
        <topology evidence="1">Multi-pass membrane protein</topology>
    </subcellularLocation>
</comment>
<keyword evidence="6" id="KW-0547">Nucleotide-binding</keyword>